<reference evidence="3" key="1">
    <citation type="journal article" date="2019" name="Int. J. Syst. Evol. Microbiol.">
        <title>The Global Catalogue of Microorganisms (GCM) 10K type strain sequencing project: providing services to taxonomists for standard genome sequencing and annotation.</title>
        <authorList>
            <consortium name="The Broad Institute Genomics Platform"/>
            <consortium name="The Broad Institute Genome Sequencing Center for Infectious Disease"/>
            <person name="Wu L."/>
            <person name="Ma J."/>
        </authorList>
    </citation>
    <scope>NUCLEOTIDE SEQUENCE [LARGE SCALE GENOMIC DNA]</scope>
    <source>
        <strain evidence="3">CCUG 73951</strain>
    </source>
</reference>
<protein>
    <submittedName>
        <fullName evidence="2">Uncharacterized protein</fullName>
    </submittedName>
</protein>
<dbReference type="EMBL" id="JBHTBY010000017">
    <property type="protein sequence ID" value="MFC7322427.1"/>
    <property type="molecule type" value="Genomic_DNA"/>
</dbReference>
<keyword evidence="3" id="KW-1185">Reference proteome</keyword>
<feature type="compositionally biased region" description="Polar residues" evidence="1">
    <location>
        <begin position="1"/>
        <end position="26"/>
    </location>
</feature>
<evidence type="ECO:0000313" key="2">
    <source>
        <dbReference type="EMBL" id="MFC7322427.1"/>
    </source>
</evidence>
<accession>A0ABW2K835</accession>
<dbReference type="Proteomes" id="UP001596494">
    <property type="component" value="Unassembled WGS sequence"/>
</dbReference>
<gene>
    <name evidence="2" type="ORF">ACFQMN_16300</name>
</gene>
<feature type="region of interest" description="Disordered" evidence="1">
    <location>
        <begin position="1"/>
        <end position="32"/>
    </location>
</feature>
<sequence>MSKEFMSSTTSEAPDSQPSNDSPSTQDPDHCSQPIYLIKAVDYLC</sequence>
<proteinExistence type="predicted"/>
<comment type="caution">
    <text evidence="2">The sequence shown here is derived from an EMBL/GenBank/DDBJ whole genome shotgun (WGS) entry which is preliminary data.</text>
</comment>
<name>A0ABW2K835_9BACI</name>
<dbReference type="RefSeq" id="WP_289214818.1">
    <property type="nucleotide sequence ID" value="NZ_JAPVRC010000002.1"/>
</dbReference>
<evidence type="ECO:0000313" key="3">
    <source>
        <dbReference type="Proteomes" id="UP001596494"/>
    </source>
</evidence>
<organism evidence="2 3">
    <name type="scientific">Halobacillus campisalis</name>
    <dbReference type="NCBI Taxonomy" id="435909"/>
    <lineage>
        <taxon>Bacteria</taxon>
        <taxon>Bacillati</taxon>
        <taxon>Bacillota</taxon>
        <taxon>Bacilli</taxon>
        <taxon>Bacillales</taxon>
        <taxon>Bacillaceae</taxon>
        <taxon>Halobacillus</taxon>
    </lineage>
</organism>
<evidence type="ECO:0000256" key="1">
    <source>
        <dbReference type="SAM" id="MobiDB-lite"/>
    </source>
</evidence>